<dbReference type="FunFam" id="1.10.640.10:FF:000003">
    <property type="entry name" value="chorion peroxidase"/>
    <property type="match status" value="1"/>
</dbReference>
<keyword evidence="5" id="KW-0479">Metal-binding</keyword>
<evidence type="ECO:0000313" key="7">
    <source>
        <dbReference type="EMBL" id="CAF0973676.1"/>
    </source>
</evidence>
<dbReference type="Gene3D" id="1.10.640.10">
    <property type="entry name" value="Haem peroxidase domain superfamily, animal type"/>
    <property type="match status" value="1"/>
</dbReference>
<dbReference type="InterPro" id="IPR019791">
    <property type="entry name" value="Haem_peroxidase_animal"/>
</dbReference>
<evidence type="ECO:0008006" key="9">
    <source>
        <dbReference type="Google" id="ProtNLM"/>
    </source>
</evidence>
<comment type="caution">
    <text evidence="7">The sequence shown here is derived from an EMBL/GenBank/DDBJ whole genome shotgun (WGS) entry which is preliminary data.</text>
</comment>
<dbReference type="GO" id="GO:0004601">
    <property type="term" value="F:peroxidase activity"/>
    <property type="evidence" value="ECO:0007669"/>
    <property type="project" value="InterPro"/>
</dbReference>
<dbReference type="GO" id="GO:0005576">
    <property type="term" value="C:extracellular region"/>
    <property type="evidence" value="ECO:0007669"/>
    <property type="project" value="UniProtKB-SubCell"/>
</dbReference>
<gene>
    <name evidence="7" type="ORF">OXX778_LOCUS15051</name>
</gene>
<keyword evidence="5" id="KW-0408">Iron</keyword>
<feature type="chain" id="PRO_5032969512" description="Chorion peroxidase" evidence="6">
    <location>
        <begin position="20"/>
        <end position="712"/>
    </location>
</feature>
<dbReference type="AlphaFoldDB" id="A0A814ET51"/>
<evidence type="ECO:0000256" key="3">
    <source>
        <dbReference type="ARBA" id="ARBA00022729"/>
    </source>
</evidence>
<reference evidence="7" key="1">
    <citation type="submission" date="2021-02" db="EMBL/GenBank/DDBJ databases">
        <authorList>
            <person name="Nowell W R."/>
        </authorList>
    </citation>
    <scope>NUCLEOTIDE SEQUENCE</scope>
    <source>
        <strain evidence="7">Ploen Becks lab</strain>
    </source>
</reference>
<keyword evidence="3 6" id="KW-0732">Signal</keyword>
<dbReference type="GO" id="GO:0046872">
    <property type="term" value="F:metal ion binding"/>
    <property type="evidence" value="ECO:0007669"/>
    <property type="project" value="UniProtKB-KW"/>
</dbReference>
<dbReference type="OrthoDB" id="823504at2759"/>
<proteinExistence type="predicted"/>
<dbReference type="CDD" id="cd09823">
    <property type="entry name" value="peroxinectin_like"/>
    <property type="match status" value="1"/>
</dbReference>
<feature type="binding site" description="axial binding residue" evidence="5">
    <location>
        <position position="467"/>
    </location>
    <ligand>
        <name>heme b</name>
        <dbReference type="ChEBI" id="CHEBI:60344"/>
    </ligand>
    <ligandPart>
        <name>Fe</name>
        <dbReference type="ChEBI" id="CHEBI:18248"/>
    </ligandPart>
</feature>
<dbReference type="PANTHER" id="PTHR11475">
    <property type="entry name" value="OXIDASE/PEROXIDASE"/>
    <property type="match status" value="1"/>
</dbReference>
<comment type="subcellular location">
    <subcellularLocation>
        <location evidence="1">Secreted</location>
    </subcellularLocation>
</comment>
<protein>
    <recommendedName>
        <fullName evidence="9">Chorion peroxidase</fullName>
    </recommendedName>
</protein>
<dbReference type="Proteomes" id="UP000663879">
    <property type="component" value="Unassembled WGS sequence"/>
</dbReference>
<keyword evidence="4" id="KW-0325">Glycoprotein</keyword>
<evidence type="ECO:0000256" key="2">
    <source>
        <dbReference type="ARBA" id="ARBA00022525"/>
    </source>
</evidence>
<sequence length="712" mass="80856">MIKTIICLFLLTQIVPNLGRRQYFHSEDDGEPIEILSFDEYRLANAQLAGDKLTQLVSSLYSNYTEDALDESDDESITNLRASEGNDDFRIRWLGATTESLKMDKMAKSSIRAFQEISKREKVVGLNLAVGNLKVPAPSCPNARFAPCRADYQYRTFDGSCNNLNNGWWGKTETPYKRLLPSEYDDGVNIPRRRGVDGTSLPNPRLVALKVHQSSKIPTSDWSVFLVYFAQFTIHDLAYTASTYKTCLCSSRDPDCNSIPIPMEDRVNRDQRCLPSARSSASVRDFNCNLGPREQTNLLTSWLDLSQIYGDSTSKSRAFRTFKDGLLRTSIGYGNSVLPPKRENSKCPYGRRTEQCFMTGDARTEHNSCSVSIHSIWIREHNRLARALRRLNQRWSDEKLYQEARRLVIAEYQHIIYSEFLPVFVGERLATDFGLLPRENEFFVGYDSTLYPQISNEFVTGAFRSVHARVPPVHLKADERLRVYSDVPLMTMSMNSSIPYFEDVDDSVFGSLKQRTPAATPAVTSALNHHLFEGISSSSKRSSLPALSINRARDHGIPSYNKYREFCGLLRANTFEQLKEIPLEIQNRLKTVYKSPEDIDLFTGLVSEVPEGEAFLGPTAACIIGKQFKDLKFGDRFYYENGAPSSMPFTLNQLDSIREVTMARILCDNTELNSIQQYPFFVSNTQWNPVVQCSTLPQLDTALWREQPSLSS</sequence>
<dbReference type="EMBL" id="CAJNOC010003230">
    <property type="protein sequence ID" value="CAF0973676.1"/>
    <property type="molecule type" value="Genomic_DNA"/>
</dbReference>
<dbReference type="SUPFAM" id="SSF48113">
    <property type="entry name" value="Heme-dependent peroxidases"/>
    <property type="match status" value="1"/>
</dbReference>
<accession>A0A814ET51</accession>
<dbReference type="PROSITE" id="PS50292">
    <property type="entry name" value="PEROXIDASE_3"/>
    <property type="match status" value="1"/>
</dbReference>
<dbReference type="GO" id="GO:0006979">
    <property type="term" value="P:response to oxidative stress"/>
    <property type="evidence" value="ECO:0007669"/>
    <property type="project" value="InterPro"/>
</dbReference>
<evidence type="ECO:0000256" key="1">
    <source>
        <dbReference type="ARBA" id="ARBA00004613"/>
    </source>
</evidence>
<dbReference type="PANTHER" id="PTHR11475:SF4">
    <property type="entry name" value="CHORION PEROXIDASE"/>
    <property type="match status" value="1"/>
</dbReference>
<keyword evidence="5" id="KW-0349">Heme</keyword>
<evidence type="ECO:0000256" key="5">
    <source>
        <dbReference type="PIRSR" id="PIRSR619791-2"/>
    </source>
</evidence>
<organism evidence="7 8">
    <name type="scientific">Brachionus calyciflorus</name>
    <dbReference type="NCBI Taxonomy" id="104777"/>
    <lineage>
        <taxon>Eukaryota</taxon>
        <taxon>Metazoa</taxon>
        <taxon>Spiralia</taxon>
        <taxon>Gnathifera</taxon>
        <taxon>Rotifera</taxon>
        <taxon>Eurotatoria</taxon>
        <taxon>Monogononta</taxon>
        <taxon>Pseudotrocha</taxon>
        <taxon>Ploima</taxon>
        <taxon>Brachionidae</taxon>
        <taxon>Brachionus</taxon>
    </lineage>
</organism>
<evidence type="ECO:0000256" key="6">
    <source>
        <dbReference type="SAM" id="SignalP"/>
    </source>
</evidence>
<dbReference type="GO" id="GO:0020037">
    <property type="term" value="F:heme binding"/>
    <property type="evidence" value="ECO:0007669"/>
    <property type="project" value="InterPro"/>
</dbReference>
<feature type="signal peptide" evidence="6">
    <location>
        <begin position="1"/>
        <end position="19"/>
    </location>
</feature>
<name>A0A814ET51_9BILA</name>
<dbReference type="InterPro" id="IPR010255">
    <property type="entry name" value="Haem_peroxidase_sf"/>
</dbReference>
<evidence type="ECO:0000313" key="8">
    <source>
        <dbReference type="Proteomes" id="UP000663879"/>
    </source>
</evidence>
<evidence type="ECO:0000256" key="4">
    <source>
        <dbReference type="ARBA" id="ARBA00023180"/>
    </source>
</evidence>
<keyword evidence="2" id="KW-0964">Secreted</keyword>
<keyword evidence="8" id="KW-1185">Reference proteome</keyword>
<dbReference type="Pfam" id="PF03098">
    <property type="entry name" value="An_peroxidase"/>
    <property type="match status" value="1"/>
</dbReference>
<dbReference type="PRINTS" id="PR00457">
    <property type="entry name" value="ANPEROXIDASE"/>
</dbReference>
<dbReference type="InterPro" id="IPR037120">
    <property type="entry name" value="Haem_peroxidase_sf_animal"/>
</dbReference>